<sequence length="99" mass="11338">MAFAFSLAISPIFLLVSEVNKNCSQVDRMWSISPSLYNAHYAVWAHMAGLPVRRLDLVLLVSWVWSARLMFNYQRKGGYSIGSEDYRWEIVQKKVGPLG</sequence>
<accession>A0ACC3CV03</accession>
<keyword evidence="2" id="KW-1185">Reference proteome</keyword>
<name>A0ACC3CV03_9PEZI</name>
<comment type="caution">
    <text evidence="1">The sequence shown here is derived from an EMBL/GenBank/DDBJ whole genome shotgun (WGS) entry which is preliminary data.</text>
</comment>
<protein>
    <submittedName>
        <fullName evidence="1">Uncharacterized protein</fullName>
    </submittedName>
</protein>
<reference evidence="1" key="1">
    <citation type="submission" date="2024-09" db="EMBL/GenBank/DDBJ databases">
        <title>Black Yeasts Isolated from many extreme environments.</title>
        <authorList>
            <person name="Coleine C."/>
            <person name="Stajich J.E."/>
            <person name="Selbmann L."/>
        </authorList>
    </citation>
    <scope>NUCLEOTIDE SEQUENCE</scope>
    <source>
        <strain evidence="1">CCFEE 5737</strain>
    </source>
</reference>
<dbReference type="EMBL" id="JAWDJW010011348">
    <property type="protein sequence ID" value="KAK3044866.1"/>
    <property type="molecule type" value="Genomic_DNA"/>
</dbReference>
<organism evidence="1 2">
    <name type="scientific">Coniosporium uncinatum</name>
    <dbReference type="NCBI Taxonomy" id="93489"/>
    <lineage>
        <taxon>Eukaryota</taxon>
        <taxon>Fungi</taxon>
        <taxon>Dikarya</taxon>
        <taxon>Ascomycota</taxon>
        <taxon>Pezizomycotina</taxon>
        <taxon>Dothideomycetes</taxon>
        <taxon>Dothideomycetes incertae sedis</taxon>
        <taxon>Coniosporium</taxon>
    </lineage>
</organism>
<proteinExistence type="predicted"/>
<evidence type="ECO:0000313" key="2">
    <source>
        <dbReference type="Proteomes" id="UP001186974"/>
    </source>
</evidence>
<gene>
    <name evidence="1" type="ORF">LTS18_000146</name>
</gene>
<feature type="non-terminal residue" evidence="1">
    <location>
        <position position="99"/>
    </location>
</feature>
<dbReference type="Proteomes" id="UP001186974">
    <property type="component" value="Unassembled WGS sequence"/>
</dbReference>
<evidence type="ECO:0000313" key="1">
    <source>
        <dbReference type="EMBL" id="KAK3044866.1"/>
    </source>
</evidence>